<reference evidence="1" key="1">
    <citation type="submission" date="2024-03" db="EMBL/GenBank/DDBJ databases">
        <title>Novel Streptomyces species of biotechnological and ecological value are a feature of Machair soil.</title>
        <authorList>
            <person name="Prole J.R."/>
            <person name="Goodfellow M."/>
            <person name="Allenby N."/>
            <person name="Ward A.C."/>
        </authorList>
    </citation>
    <scope>NUCLEOTIDE SEQUENCE</scope>
    <source>
        <strain evidence="1">MS2.AVA.5</strain>
    </source>
</reference>
<accession>A0ACC6PSX4</accession>
<evidence type="ECO:0000313" key="1">
    <source>
        <dbReference type="EMBL" id="MEJ8634032.1"/>
    </source>
</evidence>
<gene>
    <name evidence="1" type="ORF">WKI67_11605</name>
</gene>
<protein>
    <submittedName>
        <fullName evidence="1">Serine/threonine-protein kinase</fullName>
        <ecNumber evidence="1">2.7.11.1</ecNumber>
    </submittedName>
</protein>
<keyword evidence="2" id="KW-1185">Reference proteome</keyword>
<dbReference type="EMBL" id="JBBKAJ010000022">
    <property type="protein sequence ID" value="MEJ8634032.1"/>
    <property type="molecule type" value="Genomic_DNA"/>
</dbReference>
<comment type="caution">
    <text evidence="1">The sequence shown here is derived from an EMBL/GenBank/DDBJ whole genome shotgun (WGS) entry which is preliminary data.</text>
</comment>
<keyword evidence="1" id="KW-0808">Transferase</keyword>
<organism evidence="1 2">
    <name type="scientific">Streptomyces achmelvichensis</name>
    <dbReference type="NCBI Taxonomy" id="3134111"/>
    <lineage>
        <taxon>Bacteria</taxon>
        <taxon>Bacillati</taxon>
        <taxon>Actinomycetota</taxon>
        <taxon>Actinomycetes</taxon>
        <taxon>Kitasatosporales</taxon>
        <taxon>Streptomycetaceae</taxon>
        <taxon>Streptomyces</taxon>
    </lineage>
</organism>
<dbReference type="EC" id="2.7.11.1" evidence="1"/>
<sequence length="578" mass="60015">MPENQLIAGRYRLLSPLGEGGMGVVWRARDEVLAREVAVKEVRAPAGLGTADERRLYQRLEREAWAAGRISHRNVVTVYDVATEDGRPWIVMELVRGLALSDVLEAEGPLSPQRAAHVGAEVLAALRAAHEAGVLHRDVKPGNVLVANDGRVVLTDFGIATVEGTSNLTMTGELIGSPEFLAPERALGRNPGPESDLWSLGVLLYAAVEGITPFRQNTPLSTLRAVVDEELPPPRRAGELAPVIAGLLRKDPADRLPADEAERMLRVVGAGGTARTSVPPVSGPYSPTMTSMSPGTSPPTGPGRPVPTTTAGMGTTAPTPAPRQGHPRRAKVVLAAGIAVLLLAAGGLAWALVGNDKRNGTNAGDDGGGTTTPGAATAGAAGTGSSPDDTGGDTGTETDDGGDGGATGGNGASTHDRPQSVSVHIRTVHDSYKGTCPPPEAEAPAFRATITVGRVPAAVEYRWATESGKGSDTGWKTLRFGSADGKQREVNHIERSYAEGDTYHDRIRVEIRKPVEARSGWVDFSVTCDEESPSGGDSSPDGDSYSPDTGGGADTADPVDPVDSAAAAVGRTGLTRER</sequence>
<keyword evidence="1" id="KW-0418">Kinase</keyword>
<dbReference type="Proteomes" id="UP001377168">
    <property type="component" value="Unassembled WGS sequence"/>
</dbReference>
<evidence type="ECO:0000313" key="2">
    <source>
        <dbReference type="Proteomes" id="UP001377168"/>
    </source>
</evidence>
<name>A0ACC6PSX4_9ACTN</name>
<proteinExistence type="predicted"/>